<evidence type="ECO:0000313" key="3">
    <source>
        <dbReference type="Proteomes" id="UP000829720"/>
    </source>
</evidence>
<dbReference type="Proteomes" id="UP000829720">
    <property type="component" value="Unassembled WGS sequence"/>
</dbReference>
<feature type="compositionally biased region" description="Polar residues" evidence="1">
    <location>
        <begin position="1"/>
        <end position="23"/>
    </location>
</feature>
<evidence type="ECO:0000313" key="2">
    <source>
        <dbReference type="EMBL" id="KAI1890350.1"/>
    </source>
</evidence>
<evidence type="ECO:0000256" key="1">
    <source>
        <dbReference type="SAM" id="MobiDB-lite"/>
    </source>
</evidence>
<comment type="caution">
    <text evidence="2">The sequence shown here is derived from an EMBL/GenBank/DDBJ whole genome shotgun (WGS) entry which is preliminary data.</text>
</comment>
<accession>A0A8T3D331</accession>
<feature type="compositionally biased region" description="Pro residues" evidence="1">
    <location>
        <begin position="87"/>
        <end position="103"/>
    </location>
</feature>
<keyword evidence="3" id="KW-1185">Reference proteome</keyword>
<dbReference type="AlphaFoldDB" id="A0A8T3D331"/>
<sequence length="110" mass="11574">MQTGVESNEVTGQTLQKKSSFSLFPSAGNGWAFRGVSVLCAVRAPSPVGLTHSSHAASQAVGASPAFTVRAELSFTEEALTRDRAPHPTPPHPAQHPISLPPGRPDRSHL</sequence>
<feature type="region of interest" description="Disordered" evidence="1">
    <location>
        <begin position="1"/>
        <end position="26"/>
    </location>
</feature>
<name>A0A8T3D331_9TELE</name>
<feature type="region of interest" description="Disordered" evidence="1">
    <location>
        <begin position="77"/>
        <end position="110"/>
    </location>
</feature>
<proteinExistence type="predicted"/>
<reference evidence="2" key="1">
    <citation type="submission" date="2021-01" db="EMBL/GenBank/DDBJ databases">
        <authorList>
            <person name="Zahm M."/>
            <person name="Roques C."/>
            <person name="Cabau C."/>
            <person name="Klopp C."/>
            <person name="Donnadieu C."/>
            <person name="Jouanno E."/>
            <person name="Lampietro C."/>
            <person name="Louis A."/>
            <person name="Herpin A."/>
            <person name="Echchiki A."/>
            <person name="Berthelot C."/>
            <person name="Parey E."/>
            <person name="Roest-Crollius H."/>
            <person name="Braasch I."/>
            <person name="Postlethwait J."/>
            <person name="Bobe J."/>
            <person name="Montfort J."/>
            <person name="Bouchez O."/>
            <person name="Begum T."/>
            <person name="Mejri S."/>
            <person name="Adams A."/>
            <person name="Chen W.-J."/>
            <person name="Guiguen Y."/>
        </authorList>
    </citation>
    <scope>NUCLEOTIDE SEQUENCE</scope>
    <source>
        <tissue evidence="2">Blood</tissue>
    </source>
</reference>
<gene>
    <name evidence="2" type="ORF">AGOR_G00152830</name>
</gene>
<protein>
    <submittedName>
        <fullName evidence="2">Uncharacterized protein</fullName>
    </submittedName>
</protein>
<dbReference type="EMBL" id="JAERUA010000014">
    <property type="protein sequence ID" value="KAI1890350.1"/>
    <property type="molecule type" value="Genomic_DNA"/>
</dbReference>
<organism evidence="2 3">
    <name type="scientific">Albula goreensis</name>
    <dbReference type="NCBI Taxonomy" id="1534307"/>
    <lineage>
        <taxon>Eukaryota</taxon>
        <taxon>Metazoa</taxon>
        <taxon>Chordata</taxon>
        <taxon>Craniata</taxon>
        <taxon>Vertebrata</taxon>
        <taxon>Euteleostomi</taxon>
        <taxon>Actinopterygii</taxon>
        <taxon>Neopterygii</taxon>
        <taxon>Teleostei</taxon>
        <taxon>Albuliformes</taxon>
        <taxon>Albulidae</taxon>
        <taxon>Albula</taxon>
    </lineage>
</organism>